<evidence type="ECO:0000313" key="3">
    <source>
        <dbReference type="Proteomes" id="UP000234323"/>
    </source>
</evidence>
<gene>
    <name evidence="2" type="ORF">RhiirA4_482300</name>
</gene>
<protein>
    <submittedName>
        <fullName evidence="2">Uncharacterized protein</fullName>
    </submittedName>
</protein>
<proteinExistence type="predicted"/>
<keyword evidence="3" id="KW-1185">Reference proteome</keyword>
<reference evidence="2 3" key="1">
    <citation type="submission" date="2015-10" db="EMBL/GenBank/DDBJ databases">
        <title>Genome analyses suggest a sexual origin of heterokaryosis in a supposedly ancient asexual fungus.</title>
        <authorList>
            <person name="Ropars J."/>
            <person name="Sedzielewska K."/>
            <person name="Noel J."/>
            <person name="Charron P."/>
            <person name="Farinelli L."/>
            <person name="Marton T."/>
            <person name="Kruger M."/>
            <person name="Pelin A."/>
            <person name="Brachmann A."/>
            <person name="Corradi N."/>
        </authorList>
    </citation>
    <scope>NUCLEOTIDE SEQUENCE [LARGE SCALE GENOMIC DNA]</scope>
    <source>
        <strain evidence="2 3">A4</strain>
    </source>
</reference>
<organism evidence="2 3">
    <name type="scientific">Rhizophagus irregularis</name>
    <dbReference type="NCBI Taxonomy" id="588596"/>
    <lineage>
        <taxon>Eukaryota</taxon>
        <taxon>Fungi</taxon>
        <taxon>Fungi incertae sedis</taxon>
        <taxon>Mucoromycota</taxon>
        <taxon>Glomeromycotina</taxon>
        <taxon>Glomeromycetes</taxon>
        <taxon>Glomerales</taxon>
        <taxon>Glomeraceae</taxon>
        <taxon>Rhizophagus</taxon>
    </lineage>
</organism>
<dbReference type="Proteomes" id="UP000234323">
    <property type="component" value="Unassembled WGS sequence"/>
</dbReference>
<accession>A0A2I1HKV7</accession>
<name>A0A2I1HKV7_9GLOM</name>
<feature type="compositionally biased region" description="Basic residues" evidence="1">
    <location>
        <begin position="103"/>
        <end position="116"/>
    </location>
</feature>
<feature type="compositionally biased region" description="Basic and acidic residues" evidence="1">
    <location>
        <begin position="7"/>
        <end position="24"/>
    </location>
</feature>
<feature type="compositionally biased region" description="Basic and acidic residues" evidence="1">
    <location>
        <begin position="36"/>
        <end position="57"/>
    </location>
</feature>
<comment type="caution">
    <text evidence="2">The sequence shown here is derived from an EMBL/GenBank/DDBJ whole genome shotgun (WGS) entry which is preliminary data.</text>
</comment>
<feature type="compositionally biased region" description="Acidic residues" evidence="1">
    <location>
        <begin position="67"/>
        <end position="85"/>
    </location>
</feature>
<sequence>MTYINVEGRKSIQDNKEIGDKRPILESPSPSSRKTWSSDEIRNSPSTRREYRKELEGSRFTFSTPLTDEEEDEDLENTEEQEEEEVTRSEDTKMTSPSLNKEGKKKKKRRKKKKQK</sequence>
<evidence type="ECO:0000313" key="2">
    <source>
        <dbReference type="EMBL" id="PKY59508.1"/>
    </source>
</evidence>
<evidence type="ECO:0000256" key="1">
    <source>
        <dbReference type="SAM" id="MobiDB-lite"/>
    </source>
</evidence>
<feature type="region of interest" description="Disordered" evidence="1">
    <location>
        <begin position="1"/>
        <end position="116"/>
    </location>
</feature>
<dbReference type="AlphaFoldDB" id="A0A2I1HKV7"/>
<dbReference type="EMBL" id="LLXI01003597">
    <property type="protein sequence ID" value="PKY59508.1"/>
    <property type="molecule type" value="Genomic_DNA"/>
</dbReference>